<dbReference type="RefSeq" id="WP_346581960.1">
    <property type="nucleotide sequence ID" value="NZ_JBDJNQ010000009.1"/>
</dbReference>
<evidence type="ECO:0000256" key="3">
    <source>
        <dbReference type="ARBA" id="ARBA00023004"/>
    </source>
</evidence>
<accession>A0ABV0BWX5</accession>
<dbReference type="PROSITE" id="PS51007">
    <property type="entry name" value="CYTC"/>
    <property type="match status" value="1"/>
</dbReference>
<dbReference type="PROSITE" id="PS51257">
    <property type="entry name" value="PROKAR_LIPOPROTEIN"/>
    <property type="match status" value="1"/>
</dbReference>
<feature type="domain" description="Cytochrome c" evidence="5">
    <location>
        <begin position="59"/>
        <end position="133"/>
    </location>
</feature>
<evidence type="ECO:0000259" key="5">
    <source>
        <dbReference type="PROSITE" id="PS51007"/>
    </source>
</evidence>
<keyword evidence="7" id="KW-1185">Reference proteome</keyword>
<reference evidence="6 7" key="1">
    <citation type="submission" date="2024-04" db="EMBL/GenBank/DDBJ databases">
        <title>WGS of bacteria from Torrens River.</title>
        <authorList>
            <person name="Wyrsch E.R."/>
            <person name="Drigo B."/>
        </authorList>
    </citation>
    <scope>NUCLEOTIDE SEQUENCE [LARGE SCALE GENOMIC DNA]</scope>
    <source>
        <strain evidence="6 7">TWI391</strain>
    </source>
</reference>
<dbReference type="EMBL" id="JBDJNQ010000009">
    <property type="protein sequence ID" value="MEN5379186.1"/>
    <property type="molecule type" value="Genomic_DNA"/>
</dbReference>
<evidence type="ECO:0000256" key="1">
    <source>
        <dbReference type="ARBA" id="ARBA00022617"/>
    </source>
</evidence>
<keyword evidence="2 4" id="KW-0479">Metal-binding</keyword>
<dbReference type="Proteomes" id="UP001409291">
    <property type="component" value="Unassembled WGS sequence"/>
</dbReference>
<dbReference type="InterPro" id="IPR009056">
    <property type="entry name" value="Cyt_c-like_dom"/>
</dbReference>
<dbReference type="SUPFAM" id="SSF46626">
    <property type="entry name" value="Cytochrome c"/>
    <property type="match status" value="1"/>
</dbReference>
<organism evidence="6 7">
    <name type="scientific">Sphingobacterium kitahiroshimense</name>
    <dbReference type="NCBI Taxonomy" id="470446"/>
    <lineage>
        <taxon>Bacteria</taxon>
        <taxon>Pseudomonadati</taxon>
        <taxon>Bacteroidota</taxon>
        <taxon>Sphingobacteriia</taxon>
        <taxon>Sphingobacteriales</taxon>
        <taxon>Sphingobacteriaceae</taxon>
        <taxon>Sphingobacterium</taxon>
    </lineage>
</organism>
<protein>
    <submittedName>
        <fullName evidence="6">Cytochrome c</fullName>
    </submittedName>
</protein>
<evidence type="ECO:0000313" key="7">
    <source>
        <dbReference type="Proteomes" id="UP001409291"/>
    </source>
</evidence>
<evidence type="ECO:0000256" key="2">
    <source>
        <dbReference type="ARBA" id="ARBA00022723"/>
    </source>
</evidence>
<keyword evidence="3 4" id="KW-0408">Iron</keyword>
<proteinExistence type="predicted"/>
<sequence length="136" mass="15255">MEILKFKKPSYDIRIGRQFRASLVLLGIAVLFSCTKKQAQEISPELPNETETVTVQNVTYINFAKALFETKCNSCHATGRSASARWTFNGFSSLKDHAARINNVVLVTKTMPIGSTLSAKEIELLDAWFKRNTPEN</sequence>
<keyword evidence="1 4" id="KW-0349">Heme</keyword>
<dbReference type="InterPro" id="IPR036909">
    <property type="entry name" value="Cyt_c-like_dom_sf"/>
</dbReference>
<evidence type="ECO:0000256" key="4">
    <source>
        <dbReference type="PROSITE-ProRule" id="PRU00433"/>
    </source>
</evidence>
<evidence type="ECO:0000313" key="6">
    <source>
        <dbReference type="EMBL" id="MEN5379186.1"/>
    </source>
</evidence>
<gene>
    <name evidence="6" type="ORF">ABE541_18120</name>
</gene>
<comment type="caution">
    <text evidence="6">The sequence shown here is derived from an EMBL/GenBank/DDBJ whole genome shotgun (WGS) entry which is preliminary data.</text>
</comment>
<name>A0ABV0BWX5_9SPHI</name>